<name>A0A7G9TDH9_PSEMX</name>
<dbReference type="RefSeq" id="WP_187573602.1">
    <property type="nucleotide sequence ID" value="NZ_CP060731.1"/>
</dbReference>
<dbReference type="AlphaFoldDB" id="A0A7G9TDH9"/>
<dbReference type="EMBL" id="CP060731">
    <property type="protein sequence ID" value="QNN78154.1"/>
    <property type="molecule type" value="Genomic_DNA"/>
</dbReference>
<gene>
    <name evidence="1" type="ORF">IAE60_01540</name>
</gene>
<protein>
    <submittedName>
        <fullName evidence="1">Uncharacterized protein</fullName>
    </submittedName>
</protein>
<proteinExistence type="predicted"/>
<organism evidence="1 2">
    <name type="scientific">Pseudoxanthomonas mexicana</name>
    <dbReference type="NCBI Taxonomy" id="128785"/>
    <lineage>
        <taxon>Bacteria</taxon>
        <taxon>Pseudomonadati</taxon>
        <taxon>Pseudomonadota</taxon>
        <taxon>Gammaproteobacteria</taxon>
        <taxon>Lysobacterales</taxon>
        <taxon>Lysobacteraceae</taxon>
        <taxon>Pseudoxanthomonas</taxon>
    </lineage>
</organism>
<dbReference type="Proteomes" id="UP000515838">
    <property type="component" value="Chromosome"/>
</dbReference>
<evidence type="ECO:0000313" key="2">
    <source>
        <dbReference type="Proteomes" id="UP000515838"/>
    </source>
</evidence>
<evidence type="ECO:0000313" key="1">
    <source>
        <dbReference type="EMBL" id="QNN78154.1"/>
    </source>
</evidence>
<reference evidence="1 2" key="1">
    <citation type="submission" date="2020-08" db="EMBL/GenBank/DDBJ databases">
        <title>Streptomycin Non-resistant strain, P. mexicana.</title>
        <authorList>
            <person name="Ganesh-Kumar S."/>
            <person name="Zhe T."/>
            <person name="Yu Z."/>
            <person name="Min Y."/>
        </authorList>
    </citation>
    <scope>NUCLEOTIDE SEQUENCE [LARGE SCALE GENOMIC DNA]</scope>
    <source>
        <strain evidence="1 2">GTZY2</strain>
    </source>
</reference>
<accession>A0A7G9TDH9</accession>
<dbReference type="GeneID" id="81469628"/>
<sequence length="145" mass="16377">MSIFEALIRLAFPDETRPLASDCSDVAIYQRIGIHIFPYFGEEETVYVAELTDGAVRQAIRSLDWEQGFHQVIVVREPGVSMETSGSLLPNHGLSVIHEDRTTNATLMAREVPETIPELEAIQLAFIKGGDAWRSVREFYAIKRR</sequence>